<dbReference type="EMBL" id="JBHUGA010000058">
    <property type="protein sequence ID" value="MFD1847507.1"/>
    <property type="molecule type" value="Genomic_DNA"/>
</dbReference>
<evidence type="ECO:0008006" key="4">
    <source>
        <dbReference type="Google" id="ProtNLM"/>
    </source>
</evidence>
<dbReference type="Proteomes" id="UP001597307">
    <property type="component" value="Unassembled WGS sequence"/>
</dbReference>
<evidence type="ECO:0000313" key="3">
    <source>
        <dbReference type="Proteomes" id="UP001597307"/>
    </source>
</evidence>
<dbReference type="RefSeq" id="WP_343882398.1">
    <property type="nucleotide sequence ID" value="NZ_BAAAIJ010000063.1"/>
</dbReference>
<feature type="region of interest" description="Disordered" evidence="1">
    <location>
        <begin position="1"/>
        <end position="36"/>
    </location>
</feature>
<sequence length="142" mass="15206">MSTALASPTTNTDGGAMSDPEKPRAERPLRRSFTPGEKLSILETYESLDGPGAKGAFLRREGLFSSQITTWRRARDAGALTGLATAARPAKKNSPEAQLEAMKDRAERAKAKLGGTEEALSVLGKLHALLEDISTRADNEKP</sequence>
<gene>
    <name evidence="2" type="ORF">ACFSFX_13010</name>
</gene>
<feature type="compositionally biased region" description="Polar residues" evidence="1">
    <location>
        <begin position="1"/>
        <end position="13"/>
    </location>
</feature>
<reference evidence="3" key="1">
    <citation type="journal article" date="2019" name="Int. J. Syst. Evol. Microbiol.">
        <title>The Global Catalogue of Microorganisms (GCM) 10K type strain sequencing project: providing services to taxonomists for standard genome sequencing and annotation.</title>
        <authorList>
            <consortium name="The Broad Institute Genomics Platform"/>
            <consortium name="The Broad Institute Genome Sequencing Center for Infectious Disease"/>
            <person name="Wu L."/>
            <person name="Ma J."/>
        </authorList>
    </citation>
    <scope>NUCLEOTIDE SEQUENCE [LARGE SCALE GENOMIC DNA]</scope>
    <source>
        <strain evidence="3">JCM 11496</strain>
    </source>
</reference>
<name>A0ABW4Q9X8_9MICC</name>
<comment type="caution">
    <text evidence="2">The sequence shown here is derived from an EMBL/GenBank/DDBJ whole genome shotgun (WGS) entry which is preliminary data.</text>
</comment>
<evidence type="ECO:0000256" key="1">
    <source>
        <dbReference type="SAM" id="MobiDB-lite"/>
    </source>
</evidence>
<protein>
    <recommendedName>
        <fullName evidence="4">Transposase</fullName>
    </recommendedName>
</protein>
<proteinExistence type="predicted"/>
<organism evidence="2 3">
    <name type="scientific">Arthrobacter flavus</name>
    <dbReference type="NCBI Taxonomy" id="95172"/>
    <lineage>
        <taxon>Bacteria</taxon>
        <taxon>Bacillati</taxon>
        <taxon>Actinomycetota</taxon>
        <taxon>Actinomycetes</taxon>
        <taxon>Micrococcales</taxon>
        <taxon>Micrococcaceae</taxon>
        <taxon>Arthrobacter</taxon>
    </lineage>
</organism>
<accession>A0ABW4Q9X8</accession>
<evidence type="ECO:0000313" key="2">
    <source>
        <dbReference type="EMBL" id="MFD1847507.1"/>
    </source>
</evidence>
<keyword evidence="3" id="KW-1185">Reference proteome</keyword>
<feature type="compositionally biased region" description="Basic and acidic residues" evidence="1">
    <location>
        <begin position="19"/>
        <end position="29"/>
    </location>
</feature>